<name>A0A8H5MEQ4_9AGAR</name>
<evidence type="ECO:0008006" key="4">
    <source>
        <dbReference type="Google" id="ProtNLM"/>
    </source>
</evidence>
<dbReference type="PANTHER" id="PTHR30344">
    <property type="entry name" value="6-PHOSPHOGLUCONOLACTONASE-RELATED"/>
    <property type="match status" value="1"/>
</dbReference>
<protein>
    <recommendedName>
        <fullName evidence="4">Isomerase YbhE</fullName>
    </recommendedName>
</protein>
<comment type="caution">
    <text evidence="2">The sequence shown here is derived from an EMBL/GenBank/DDBJ whole genome shotgun (WGS) entry which is preliminary data.</text>
</comment>
<sequence>MRRVGGETLRLTVASYKRSRLRVHMGSPGQQLLIASSMVNFTILAGGYNTFIATYLFNSAAGTLDVVSETPAGVNTSWMSPHPTNSSIFYAVNELEPMGALQSYTTTPHGVISGPFDTVPSGGEDPAFTVPLSTGEVAILNYNSGNGRIFPTDSTGLKFDNSSAPFITFTPPVNGVSHPHMAFEYQGEVFVPDLGGDKLWRLTPGKGGAGHWDITGDVPQPLGSGPRHMRIFDNRIFVIHELASTLTVQPIPANPNGTSNIIDSESILPSGLPTGAAMAAAEILIPEPTAKFPVPYVYVSNRNTGVQDPRGDAIAIFRHVNAGRPNEGLELVTEVFTGLDQIRGMEIGLESNGGDEFLIASGVAGSAGTVVYRRTEGGANLTEVARNLDIPTRTTFIWL</sequence>
<reference evidence="2 3" key="1">
    <citation type="journal article" date="2020" name="ISME J.">
        <title>Uncovering the hidden diversity of litter-decomposition mechanisms in mushroom-forming fungi.</title>
        <authorList>
            <person name="Floudas D."/>
            <person name="Bentzer J."/>
            <person name="Ahren D."/>
            <person name="Johansson T."/>
            <person name="Persson P."/>
            <person name="Tunlid A."/>
        </authorList>
    </citation>
    <scope>NUCLEOTIDE SEQUENCE [LARGE SCALE GENOMIC DNA]</scope>
    <source>
        <strain evidence="2 3">CBS 406.79</strain>
    </source>
</reference>
<dbReference type="PANTHER" id="PTHR30344:SF7">
    <property type="entry name" value="DUF2415 DOMAIN-CONTAINING PROTEIN"/>
    <property type="match status" value="1"/>
</dbReference>
<dbReference type="InterPro" id="IPR050282">
    <property type="entry name" value="Cycloisomerase_2"/>
</dbReference>
<accession>A0A8H5MEQ4</accession>
<dbReference type="InterPro" id="IPR015943">
    <property type="entry name" value="WD40/YVTN_repeat-like_dom_sf"/>
</dbReference>
<dbReference type="SUPFAM" id="SSF75011">
    <property type="entry name" value="3-carboxy-cis,cis-mucoante lactonizing enzyme"/>
    <property type="match status" value="1"/>
</dbReference>
<proteinExistence type="inferred from homology"/>
<dbReference type="InterPro" id="IPR019405">
    <property type="entry name" value="Lactonase_7-beta_prop"/>
</dbReference>
<dbReference type="AlphaFoldDB" id="A0A8H5MEQ4"/>
<dbReference type="Proteomes" id="UP000518752">
    <property type="component" value="Unassembled WGS sequence"/>
</dbReference>
<evidence type="ECO:0000313" key="3">
    <source>
        <dbReference type="Proteomes" id="UP000518752"/>
    </source>
</evidence>
<dbReference type="OrthoDB" id="9972196at2759"/>
<dbReference type="EMBL" id="JAACJN010000012">
    <property type="protein sequence ID" value="KAF5390981.1"/>
    <property type="molecule type" value="Genomic_DNA"/>
</dbReference>
<keyword evidence="3" id="KW-1185">Reference proteome</keyword>
<evidence type="ECO:0000313" key="2">
    <source>
        <dbReference type="EMBL" id="KAF5390981.1"/>
    </source>
</evidence>
<dbReference type="GO" id="GO:0017057">
    <property type="term" value="F:6-phosphogluconolactonase activity"/>
    <property type="evidence" value="ECO:0007669"/>
    <property type="project" value="TreeGrafter"/>
</dbReference>
<comment type="similarity">
    <text evidence="1">Belongs to the cycloisomerase 2 family.</text>
</comment>
<evidence type="ECO:0000256" key="1">
    <source>
        <dbReference type="ARBA" id="ARBA00005564"/>
    </source>
</evidence>
<dbReference type="Pfam" id="PF10282">
    <property type="entry name" value="Lactonase"/>
    <property type="match status" value="1"/>
</dbReference>
<gene>
    <name evidence="2" type="ORF">D9757_004002</name>
</gene>
<organism evidence="2 3">
    <name type="scientific">Collybiopsis confluens</name>
    <dbReference type="NCBI Taxonomy" id="2823264"/>
    <lineage>
        <taxon>Eukaryota</taxon>
        <taxon>Fungi</taxon>
        <taxon>Dikarya</taxon>
        <taxon>Basidiomycota</taxon>
        <taxon>Agaricomycotina</taxon>
        <taxon>Agaricomycetes</taxon>
        <taxon>Agaricomycetidae</taxon>
        <taxon>Agaricales</taxon>
        <taxon>Marasmiineae</taxon>
        <taxon>Omphalotaceae</taxon>
        <taxon>Collybiopsis</taxon>
    </lineage>
</organism>
<dbReference type="Gene3D" id="2.130.10.10">
    <property type="entry name" value="YVTN repeat-like/Quinoprotein amine dehydrogenase"/>
    <property type="match status" value="1"/>
</dbReference>